<evidence type="ECO:0000313" key="4">
    <source>
        <dbReference type="EMBL" id="CDK29756.1"/>
    </source>
</evidence>
<organism evidence="4 5">
    <name type="scientific">Kuraishia capsulata CBS 1993</name>
    <dbReference type="NCBI Taxonomy" id="1382522"/>
    <lineage>
        <taxon>Eukaryota</taxon>
        <taxon>Fungi</taxon>
        <taxon>Dikarya</taxon>
        <taxon>Ascomycota</taxon>
        <taxon>Saccharomycotina</taxon>
        <taxon>Pichiomycetes</taxon>
        <taxon>Pichiales</taxon>
        <taxon>Pichiaceae</taxon>
        <taxon>Kuraishia</taxon>
    </lineage>
</organism>
<proteinExistence type="inferred from homology"/>
<dbReference type="PRINTS" id="PR00081">
    <property type="entry name" value="GDHRDH"/>
</dbReference>
<gene>
    <name evidence="4" type="ORF">KUCA_T00005749001</name>
</gene>
<evidence type="ECO:0000256" key="1">
    <source>
        <dbReference type="ARBA" id="ARBA00006484"/>
    </source>
</evidence>
<reference evidence="4" key="2">
    <citation type="submission" date="2014-02" db="EMBL/GenBank/DDBJ databases">
        <title>Complete DNA sequence of /Kuraishia capsulata/ illustrates novel genomic features among budding yeasts (/Saccharomycotina/).</title>
        <authorList>
            <person name="Morales L."/>
            <person name="Noel B."/>
            <person name="Porcel B."/>
            <person name="Marcet-Houben M."/>
            <person name="Hullo M-F."/>
            <person name="Sacerdot C."/>
            <person name="Tekaia F."/>
            <person name="Leh-Louis V."/>
            <person name="Despons L."/>
            <person name="Khanna V."/>
            <person name="Aury J-M."/>
            <person name="Barbe V."/>
            <person name="Couloux A."/>
            <person name="Labadie K."/>
            <person name="Pelletier E."/>
            <person name="Souciet J-L."/>
            <person name="Boekhout T."/>
            <person name="Gabaldon T."/>
            <person name="Wincker P."/>
            <person name="Dujon B."/>
        </authorList>
    </citation>
    <scope>NUCLEOTIDE SEQUENCE</scope>
    <source>
        <strain evidence="4">CBS 1993</strain>
    </source>
</reference>
<dbReference type="InterPro" id="IPR002347">
    <property type="entry name" value="SDR_fam"/>
</dbReference>
<name>W6MSH4_9ASCO</name>
<dbReference type="Pfam" id="PF00106">
    <property type="entry name" value="adh_short"/>
    <property type="match status" value="1"/>
</dbReference>
<evidence type="ECO:0008006" key="6">
    <source>
        <dbReference type="Google" id="ProtNLM"/>
    </source>
</evidence>
<evidence type="ECO:0000313" key="5">
    <source>
        <dbReference type="Proteomes" id="UP000019384"/>
    </source>
</evidence>
<dbReference type="RefSeq" id="XP_022461739.1">
    <property type="nucleotide sequence ID" value="XM_022602063.1"/>
</dbReference>
<dbReference type="AlphaFoldDB" id="W6MSH4"/>
<dbReference type="OrthoDB" id="4096546at2759"/>
<comment type="similarity">
    <text evidence="1">Belongs to the short-chain dehydrogenases/reductases (SDR) family.</text>
</comment>
<sequence length="245" mass="26578">MTANTVYFVTGANRGIGLELVTQLAARPSTVVYGTARNLSAAKELHQLAAKYPNFKPLEADVTKQDTIEAAAKLVDEEQGHVDILLSNAALADEYVLVKDFEVDSLSRFFETNTKGPIIVYKAFRPLLLKSTQEKKLVFLSTIASSISQYYPLPCPAYGASKAAMNYLVRAIAAESKDDGFKVISLHPGAVSTDAGKLGAQNIDFAGLGIEVITPAKSAERVLAITDELDVSDKFYSYTGDEMKW</sequence>
<dbReference type="SUPFAM" id="SSF51735">
    <property type="entry name" value="NAD(P)-binding Rossmann-fold domains"/>
    <property type="match status" value="1"/>
</dbReference>
<dbReference type="PANTHER" id="PTHR43544">
    <property type="entry name" value="SHORT-CHAIN DEHYDROGENASE/REDUCTASE"/>
    <property type="match status" value="1"/>
</dbReference>
<accession>W6MSH4</accession>
<evidence type="ECO:0000256" key="2">
    <source>
        <dbReference type="ARBA" id="ARBA00022857"/>
    </source>
</evidence>
<dbReference type="Gene3D" id="3.40.50.720">
    <property type="entry name" value="NAD(P)-binding Rossmann-like Domain"/>
    <property type="match status" value="1"/>
</dbReference>
<protein>
    <recommendedName>
        <fullName evidence="6">NAD(P)-binding protein</fullName>
    </recommendedName>
</protein>
<dbReference type="InterPro" id="IPR036291">
    <property type="entry name" value="NAD(P)-bd_dom_sf"/>
</dbReference>
<dbReference type="Proteomes" id="UP000019384">
    <property type="component" value="Unassembled WGS sequence"/>
</dbReference>
<dbReference type="GeneID" id="34523127"/>
<dbReference type="InterPro" id="IPR051468">
    <property type="entry name" value="Fungal_SecMetab_SDRs"/>
</dbReference>
<dbReference type="PANTHER" id="PTHR43544:SF7">
    <property type="entry name" value="NADB-LER2"/>
    <property type="match status" value="1"/>
</dbReference>
<dbReference type="EMBL" id="HG793131">
    <property type="protein sequence ID" value="CDK29756.1"/>
    <property type="molecule type" value="Genomic_DNA"/>
</dbReference>
<dbReference type="GO" id="GO:0016491">
    <property type="term" value="F:oxidoreductase activity"/>
    <property type="evidence" value="ECO:0007669"/>
    <property type="project" value="UniProtKB-KW"/>
</dbReference>
<keyword evidence="5" id="KW-1185">Reference proteome</keyword>
<dbReference type="GO" id="GO:0005737">
    <property type="term" value="C:cytoplasm"/>
    <property type="evidence" value="ECO:0007669"/>
    <property type="project" value="TreeGrafter"/>
</dbReference>
<dbReference type="PROSITE" id="PS00061">
    <property type="entry name" value="ADH_SHORT"/>
    <property type="match status" value="1"/>
</dbReference>
<dbReference type="CDD" id="cd05325">
    <property type="entry name" value="carb_red_sniffer_like_SDR_c"/>
    <property type="match status" value="1"/>
</dbReference>
<dbReference type="HOGENOM" id="CLU_010194_9_1_1"/>
<keyword evidence="2" id="KW-0521">NADP</keyword>
<keyword evidence="3" id="KW-0560">Oxidoreductase</keyword>
<dbReference type="InterPro" id="IPR020904">
    <property type="entry name" value="Sc_DH/Rdtase_CS"/>
</dbReference>
<reference evidence="4" key="1">
    <citation type="submission" date="2013-12" db="EMBL/GenBank/DDBJ databases">
        <authorList>
            <person name="Genoscope - CEA"/>
        </authorList>
    </citation>
    <scope>NUCLEOTIDE SEQUENCE</scope>
    <source>
        <strain evidence="4">CBS 1993</strain>
    </source>
</reference>
<evidence type="ECO:0000256" key="3">
    <source>
        <dbReference type="ARBA" id="ARBA00023002"/>
    </source>
</evidence>